<evidence type="ECO:0000256" key="5">
    <source>
        <dbReference type="ARBA" id="ARBA00023027"/>
    </source>
</evidence>
<dbReference type="GO" id="GO:0061809">
    <property type="term" value="F:NAD+ nucleosidase activity, cyclic ADP-ribose generating"/>
    <property type="evidence" value="ECO:0007669"/>
    <property type="project" value="UniProtKB-EC"/>
</dbReference>
<dbReference type="GO" id="GO:0016849">
    <property type="term" value="F:phosphorus-oxygen lyase activity"/>
    <property type="evidence" value="ECO:0007669"/>
    <property type="project" value="TreeGrafter"/>
</dbReference>
<proteinExistence type="inferred from homology"/>
<evidence type="ECO:0000256" key="3">
    <source>
        <dbReference type="ARBA" id="ARBA00022679"/>
    </source>
</evidence>
<feature type="chain" id="PRO_5043539579" description="ADP-ribosyl cyclase/cyclic ADP-ribose hydrolase" evidence="7">
    <location>
        <begin position="22"/>
        <end position="150"/>
    </location>
</feature>
<reference evidence="8" key="1">
    <citation type="thesis" date="2020" institute="ProQuest LLC" country="789 East Eisenhower Parkway, Ann Arbor, MI, USA">
        <title>Comparative Genomics and Chromosome Evolution.</title>
        <authorList>
            <person name="Mudd A.B."/>
        </authorList>
    </citation>
    <scope>NUCLEOTIDE SEQUENCE</scope>
    <source>
        <strain evidence="8">1538</strain>
        <tissue evidence="8">Blood</tissue>
    </source>
</reference>
<dbReference type="GO" id="GO:0030890">
    <property type="term" value="P:positive regulation of B cell proliferation"/>
    <property type="evidence" value="ECO:0007669"/>
    <property type="project" value="TreeGrafter"/>
</dbReference>
<evidence type="ECO:0000313" key="9">
    <source>
        <dbReference type="Proteomes" id="UP001181693"/>
    </source>
</evidence>
<evidence type="ECO:0000256" key="7">
    <source>
        <dbReference type="SAM" id="SignalP"/>
    </source>
</evidence>
<keyword evidence="6" id="KW-1015">Disulfide bond</keyword>
<evidence type="ECO:0000256" key="4">
    <source>
        <dbReference type="ARBA" id="ARBA00022801"/>
    </source>
</evidence>
<dbReference type="Proteomes" id="UP001181693">
    <property type="component" value="Unassembled WGS sequence"/>
</dbReference>
<comment type="similarity">
    <text evidence="1">Belongs to the ADP-ribosyl cyclase family.</text>
</comment>
<sequence length="150" mass="16841">MQILHCILGTLLLSICHLVQLNKAADRKWLGPGTTPNLEDIVIGRCYDYIATVNPSVGARNCSAIWAAFRSAFLSKDPCSVFPSDFELFINLTHHDIPANKVSVKQGKNFNFLAEVMRELRILSILHCYRAEMPGAQLPRTNNLTLEEEK</sequence>
<dbReference type="PANTHER" id="PTHR10912">
    <property type="entry name" value="ADP-RIBOSYL CYCLASE"/>
    <property type="match status" value="1"/>
</dbReference>
<name>A0AAV3AXD4_PYXAD</name>
<gene>
    <name evidence="8" type="ORF">GDO54_009539</name>
</gene>
<keyword evidence="9" id="KW-1185">Reference proteome</keyword>
<dbReference type="AlphaFoldDB" id="A0AAV3AXD4"/>
<dbReference type="InterPro" id="IPR003193">
    <property type="entry name" value="ADP-ribosyl_cyclase"/>
</dbReference>
<accession>A0AAV3AXD4</accession>
<keyword evidence="3" id="KW-0808">Transferase</keyword>
<evidence type="ECO:0000256" key="2">
    <source>
        <dbReference type="ARBA" id="ARBA00011982"/>
    </source>
</evidence>
<evidence type="ECO:0000256" key="6">
    <source>
        <dbReference type="ARBA" id="ARBA00023157"/>
    </source>
</evidence>
<dbReference type="Gene3D" id="1.20.82.10">
    <property type="entry name" value="ADP Ribosyl Cyclase, Chain A, domain 1"/>
    <property type="match status" value="1"/>
</dbReference>
<dbReference type="GO" id="GO:0016740">
    <property type="term" value="F:transferase activity"/>
    <property type="evidence" value="ECO:0007669"/>
    <property type="project" value="UniProtKB-KW"/>
</dbReference>
<evidence type="ECO:0000313" key="8">
    <source>
        <dbReference type="EMBL" id="DBA29301.1"/>
    </source>
</evidence>
<evidence type="ECO:0000256" key="1">
    <source>
        <dbReference type="ARBA" id="ARBA00005406"/>
    </source>
</evidence>
<protein>
    <recommendedName>
        <fullName evidence="2">ADP-ribosyl cyclase/cyclic ADP-ribose hydrolase</fullName>
        <ecNumber evidence="2">3.2.2.6</ecNumber>
    </recommendedName>
</protein>
<dbReference type="GO" id="GO:0005886">
    <property type="term" value="C:plasma membrane"/>
    <property type="evidence" value="ECO:0007669"/>
    <property type="project" value="TreeGrafter"/>
</dbReference>
<keyword evidence="4" id="KW-0378">Hydrolase</keyword>
<feature type="signal peptide" evidence="7">
    <location>
        <begin position="1"/>
        <end position="21"/>
    </location>
</feature>
<comment type="caution">
    <text evidence="8">The sequence shown here is derived from an EMBL/GenBank/DDBJ whole genome shotgun (WGS) entry which is preliminary data.</text>
</comment>
<dbReference type="Pfam" id="PF02267">
    <property type="entry name" value="Rib_hydrolayse"/>
    <property type="match status" value="1"/>
</dbReference>
<keyword evidence="7" id="KW-0732">Signal</keyword>
<dbReference type="PANTHER" id="PTHR10912:SF4">
    <property type="entry name" value="ADP-RIBOSYL CYCLASE_CYCLIC ADP-RIBOSE HYDROLASE 2"/>
    <property type="match status" value="1"/>
</dbReference>
<keyword evidence="5" id="KW-0520">NAD</keyword>
<dbReference type="EC" id="3.2.2.6" evidence="2"/>
<dbReference type="SUPFAM" id="SSF52309">
    <property type="entry name" value="N-(deoxy)ribosyltransferase-like"/>
    <property type="match status" value="1"/>
</dbReference>
<organism evidence="8 9">
    <name type="scientific">Pyxicephalus adspersus</name>
    <name type="common">African bullfrog</name>
    <dbReference type="NCBI Taxonomy" id="30357"/>
    <lineage>
        <taxon>Eukaryota</taxon>
        <taxon>Metazoa</taxon>
        <taxon>Chordata</taxon>
        <taxon>Craniata</taxon>
        <taxon>Vertebrata</taxon>
        <taxon>Euteleostomi</taxon>
        <taxon>Amphibia</taxon>
        <taxon>Batrachia</taxon>
        <taxon>Anura</taxon>
        <taxon>Neobatrachia</taxon>
        <taxon>Ranoidea</taxon>
        <taxon>Pyxicephalidae</taxon>
        <taxon>Pyxicephalinae</taxon>
        <taxon>Pyxicephalus</taxon>
    </lineage>
</organism>
<dbReference type="EMBL" id="DYDO01000003">
    <property type="protein sequence ID" value="DBA29301.1"/>
    <property type="molecule type" value="Genomic_DNA"/>
</dbReference>